<evidence type="ECO:0000256" key="3">
    <source>
        <dbReference type="ARBA" id="ARBA00022989"/>
    </source>
</evidence>
<keyword evidence="10" id="KW-1185">Reference proteome</keyword>
<feature type="domain" description="Man1/Src1-like C-terminal" evidence="8">
    <location>
        <begin position="452"/>
        <end position="803"/>
    </location>
</feature>
<dbReference type="Gene3D" id="1.10.720.40">
    <property type="match status" value="1"/>
</dbReference>
<feature type="compositionally biased region" description="Low complexity" evidence="7">
    <location>
        <begin position="322"/>
        <end position="335"/>
    </location>
</feature>
<evidence type="ECO:0000313" key="10">
    <source>
        <dbReference type="Proteomes" id="UP000193642"/>
    </source>
</evidence>
<sequence>MSSMSDSRTSAAASQPGPVKARAQAYYLEPTFDPTKATVPELKSILLDCGVSFPTHRALKDEFVSLFRENVAANAASISAARARVRPSSSGIHQVRLSPLLPRKRDSDENSNHALNNNNNNTIADQNKRQKALPPSLPIPPANPQTLLHPPRQDLLADLPPPMYSSKQRQPSLSVKSQSRLPKPSKSASSSPNASISSARSSINFNPILEGINFTNSPEVMSSCGASEVNASLDKGEDVQERDNSIVAESVLGDEDEQSFQRMGDDEDEGAVDSDYSDVLDAYEASSVAREEPLDCPKTPTAATGYDSDEEDIRFSPDPRRSSSSNHRSISPRNSTGTPALSTGSPLLTQTLKQRLRKQVMETVRRRSSLGGDEITRGRKLSLTDTIKAVESDFYSENEDGPDEDGSFFEPATDIPDPNEFYAQDAAEGSGKPVRFMFPCFALICYILLVPPLFMLVTWYLETGSSIQFCGSITEPRLQLAEVVTARDLMNYMMPSCINCPQGVICQEDRVVGCIFNGKNVYFSAPKPFRFAFQLGTSFCEAEYNQNEKQEHISVSMQQPSYHRTEAPKPEPTVTSAQRQKEYFDRIIPIVKNVTMETEASLRKLLSDFLVQGESMSKEVYVTWKEVSSVVSRETVVYWSIANNHIQTLARNYNKTLTELARVVTPHPDELLTYSTWTICVSTLLFLTTTVTRSILRRKKESSVLEDTKLAQEAAEEVIQKLRERAAKIRRQSKFIDTSVRIDQVRDLVLPLNPTRQRRASRGGDVDNSAALEGVMLLGEERREEVWKLVKQFVVESGEVEEMEVDGVAVWIMS</sequence>
<evidence type="ECO:0000256" key="6">
    <source>
        <dbReference type="SAM" id="Coils"/>
    </source>
</evidence>
<feature type="region of interest" description="Disordered" evidence="7">
    <location>
        <begin position="82"/>
        <end position="199"/>
    </location>
</feature>
<dbReference type="InterPro" id="IPR018996">
    <property type="entry name" value="Man1/Src1-like_C"/>
</dbReference>
<feature type="compositionally biased region" description="Polar residues" evidence="7">
    <location>
        <begin position="336"/>
        <end position="353"/>
    </location>
</feature>
<dbReference type="GO" id="GO:0071763">
    <property type="term" value="P:nuclear membrane organization"/>
    <property type="evidence" value="ECO:0007669"/>
    <property type="project" value="TreeGrafter"/>
</dbReference>
<keyword evidence="3" id="KW-1133">Transmembrane helix</keyword>
<dbReference type="Proteomes" id="UP000193642">
    <property type="component" value="Unassembled WGS sequence"/>
</dbReference>
<evidence type="ECO:0000256" key="4">
    <source>
        <dbReference type="ARBA" id="ARBA00023136"/>
    </source>
</evidence>
<dbReference type="InterPro" id="IPR011015">
    <property type="entry name" value="LEM/LEM-like_dom_sf"/>
</dbReference>
<evidence type="ECO:0000256" key="5">
    <source>
        <dbReference type="ARBA" id="ARBA00023242"/>
    </source>
</evidence>
<feature type="compositionally biased region" description="Polar residues" evidence="7">
    <location>
        <begin position="165"/>
        <end position="178"/>
    </location>
</feature>
<organism evidence="9 10">
    <name type="scientific">Rhizoclosmatium globosum</name>
    <dbReference type="NCBI Taxonomy" id="329046"/>
    <lineage>
        <taxon>Eukaryota</taxon>
        <taxon>Fungi</taxon>
        <taxon>Fungi incertae sedis</taxon>
        <taxon>Chytridiomycota</taxon>
        <taxon>Chytridiomycota incertae sedis</taxon>
        <taxon>Chytridiomycetes</taxon>
        <taxon>Chytridiales</taxon>
        <taxon>Chytriomycetaceae</taxon>
        <taxon>Rhizoclosmatium</taxon>
    </lineage>
</organism>
<comment type="subcellular location">
    <subcellularLocation>
        <location evidence="1">Nucleus membrane</location>
    </subcellularLocation>
</comment>
<accession>A0A1Y2BP43</accession>
<dbReference type="GO" id="GO:0005637">
    <property type="term" value="C:nuclear inner membrane"/>
    <property type="evidence" value="ECO:0007669"/>
    <property type="project" value="InterPro"/>
</dbReference>
<proteinExistence type="predicted"/>
<feature type="region of interest" description="Disordered" evidence="7">
    <location>
        <begin position="247"/>
        <end position="369"/>
    </location>
</feature>
<reference evidence="9 10" key="1">
    <citation type="submission" date="2016-07" db="EMBL/GenBank/DDBJ databases">
        <title>Pervasive Adenine N6-methylation of Active Genes in Fungi.</title>
        <authorList>
            <consortium name="DOE Joint Genome Institute"/>
            <person name="Mondo S.J."/>
            <person name="Dannebaum R.O."/>
            <person name="Kuo R.C."/>
            <person name="Labutti K."/>
            <person name="Haridas S."/>
            <person name="Kuo A."/>
            <person name="Salamov A."/>
            <person name="Ahrendt S.R."/>
            <person name="Lipzen A."/>
            <person name="Sullivan W."/>
            <person name="Andreopoulos W.B."/>
            <person name="Clum A."/>
            <person name="Lindquist E."/>
            <person name="Daum C."/>
            <person name="Ramamoorthy G.K."/>
            <person name="Gryganskyi A."/>
            <person name="Culley D."/>
            <person name="Magnuson J.K."/>
            <person name="James T.Y."/>
            <person name="O'Malley M.A."/>
            <person name="Stajich J.E."/>
            <person name="Spatafora J.W."/>
            <person name="Visel A."/>
            <person name="Grigoriev I.V."/>
        </authorList>
    </citation>
    <scope>NUCLEOTIDE SEQUENCE [LARGE SCALE GENOMIC DNA]</scope>
    <source>
        <strain evidence="9 10">JEL800</strain>
    </source>
</reference>
<comment type="caution">
    <text evidence="9">The sequence shown here is derived from an EMBL/GenBank/DDBJ whole genome shotgun (WGS) entry which is preliminary data.</text>
</comment>
<feature type="compositionally biased region" description="Acidic residues" evidence="7">
    <location>
        <begin position="265"/>
        <end position="278"/>
    </location>
</feature>
<keyword evidence="6" id="KW-0175">Coiled coil</keyword>
<feature type="coiled-coil region" evidence="6">
    <location>
        <begin position="705"/>
        <end position="732"/>
    </location>
</feature>
<gene>
    <name evidence="9" type="ORF">BCR33DRAFT_722021</name>
</gene>
<dbReference type="Pfam" id="PF09402">
    <property type="entry name" value="MSC"/>
    <property type="match status" value="1"/>
</dbReference>
<feature type="compositionally biased region" description="Low complexity" evidence="7">
    <location>
        <begin position="179"/>
        <end position="199"/>
    </location>
</feature>
<dbReference type="GO" id="GO:0005783">
    <property type="term" value="C:endoplasmic reticulum"/>
    <property type="evidence" value="ECO:0007669"/>
    <property type="project" value="TreeGrafter"/>
</dbReference>
<evidence type="ECO:0000256" key="7">
    <source>
        <dbReference type="SAM" id="MobiDB-lite"/>
    </source>
</evidence>
<dbReference type="GO" id="GO:0034399">
    <property type="term" value="C:nuclear periphery"/>
    <property type="evidence" value="ECO:0007669"/>
    <property type="project" value="TreeGrafter"/>
</dbReference>
<dbReference type="InterPro" id="IPR044780">
    <property type="entry name" value="Heh2/Src1"/>
</dbReference>
<evidence type="ECO:0000259" key="8">
    <source>
        <dbReference type="Pfam" id="PF09402"/>
    </source>
</evidence>
<keyword evidence="2" id="KW-0812">Transmembrane</keyword>
<keyword evidence="4" id="KW-0472">Membrane</keyword>
<dbReference type="CDD" id="cd12935">
    <property type="entry name" value="LEM_like"/>
    <property type="match status" value="1"/>
</dbReference>
<feature type="compositionally biased region" description="Low complexity" evidence="7">
    <location>
        <begin position="112"/>
        <end position="121"/>
    </location>
</feature>
<name>A0A1Y2BP43_9FUNG</name>
<dbReference type="PANTHER" id="PTHR47808:SF2">
    <property type="entry name" value="LEM DOMAIN-CONTAINING PROTEIN 2"/>
    <property type="match status" value="1"/>
</dbReference>
<dbReference type="GO" id="GO:0003682">
    <property type="term" value="F:chromatin binding"/>
    <property type="evidence" value="ECO:0007669"/>
    <property type="project" value="InterPro"/>
</dbReference>
<dbReference type="EMBL" id="MCGO01000055">
    <property type="protein sequence ID" value="ORY36511.1"/>
    <property type="molecule type" value="Genomic_DNA"/>
</dbReference>
<dbReference type="AlphaFoldDB" id="A0A1Y2BP43"/>
<keyword evidence="5" id="KW-0539">Nucleus</keyword>
<evidence type="ECO:0000256" key="1">
    <source>
        <dbReference type="ARBA" id="ARBA00004126"/>
    </source>
</evidence>
<dbReference type="OrthoDB" id="2160116at2759"/>
<evidence type="ECO:0000313" key="9">
    <source>
        <dbReference type="EMBL" id="ORY36511.1"/>
    </source>
</evidence>
<protein>
    <recommendedName>
        <fullName evidence="8">Man1/Src1-like C-terminal domain-containing protein</fullName>
    </recommendedName>
</protein>
<dbReference type="STRING" id="329046.A0A1Y2BP43"/>
<evidence type="ECO:0000256" key="2">
    <source>
        <dbReference type="ARBA" id="ARBA00022692"/>
    </source>
</evidence>
<dbReference type="PANTHER" id="PTHR47808">
    <property type="entry name" value="INNER NUCLEAR MEMBRANE PROTEIN HEH2-RELATED"/>
    <property type="match status" value="1"/>
</dbReference>